<evidence type="ECO:0000313" key="5">
    <source>
        <dbReference type="EnsemblMetazoa" id="CLYHEMP011709.1"/>
    </source>
</evidence>
<feature type="compositionally biased region" description="Low complexity" evidence="4">
    <location>
        <begin position="226"/>
        <end position="246"/>
    </location>
</feature>
<keyword evidence="1" id="KW-0677">Repeat</keyword>
<dbReference type="EnsemblMetazoa" id="CLYHEMT011709.1">
    <property type="protein sequence ID" value="CLYHEMP011709.1"/>
    <property type="gene ID" value="CLYHEMG011709"/>
</dbReference>
<dbReference type="OrthoDB" id="5960349at2759"/>
<dbReference type="AlphaFoldDB" id="A0A7M5UL10"/>
<dbReference type="Pfam" id="PF12796">
    <property type="entry name" value="Ank_2"/>
    <property type="match status" value="1"/>
</dbReference>
<feature type="region of interest" description="Disordered" evidence="4">
    <location>
        <begin position="218"/>
        <end position="273"/>
    </location>
</feature>
<reference evidence="5" key="1">
    <citation type="submission" date="2021-01" db="UniProtKB">
        <authorList>
            <consortium name="EnsemblMetazoa"/>
        </authorList>
    </citation>
    <scope>IDENTIFICATION</scope>
</reference>
<dbReference type="Proteomes" id="UP000594262">
    <property type="component" value="Unplaced"/>
</dbReference>
<sequence length="297" mass="33750">MQQTRREYLFQRLQQLIHCDDYTSIAHVLRWEHRKDELFDLKNDEGLTLIHIACFEGQVRCLEEFLKNGASVNLQSSVGWTPLHAATLGGKLEVVEYLLSQCAADPLAKDEMGCVASDLTMDSDILKTINRYANELNLRRELERVAGQQAVEQSSKRNTLIFETNDMVISRSTSAFTTSYEAREIEEHHSNILPITGRSLLQIPGQPVNTDTTYLVRHNSAPIQKTSPNTRRSESSSESSEQNSPSLTRFYKQEGKRVSTSRDSGVFDDESDMDSLTDQLIKRKLSSISQTDHYNMI</sequence>
<dbReference type="PROSITE" id="PS50297">
    <property type="entry name" value="ANK_REP_REGION"/>
    <property type="match status" value="2"/>
</dbReference>
<protein>
    <recommendedName>
        <fullName evidence="7">ANK_REP_REGION domain-containing protein</fullName>
    </recommendedName>
</protein>
<evidence type="ECO:0000256" key="4">
    <source>
        <dbReference type="SAM" id="MobiDB-lite"/>
    </source>
</evidence>
<feature type="repeat" description="ANK" evidence="3">
    <location>
        <begin position="78"/>
        <end position="100"/>
    </location>
</feature>
<dbReference type="PANTHER" id="PTHR24171">
    <property type="entry name" value="ANKYRIN REPEAT DOMAIN-CONTAINING PROTEIN 39-RELATED"/>
    <property type="match status" value="1"/>
</dbReference>
<dbReference type="Gene3D" id="1.25.40.20">
    <property type="entry name" value="Ankyrin repeat-containing domain"/>
    <property type="match status" value="1"/>
</dbReference>
<keyword evidence="2 3" id="KW-0040">ANK repeat</keyword>
<dbReference type="InterPro" id="IPR036770">
    <property type="entry name" value="Ankyrin_rpt-contain_sf"/>
</dbReference>
<evidence type="ECO:0000313" key="6">
    <source>
        <dbReference type="Proteomes" id="UP000594262"/>
    </source>
</evidence>
<feature type="repeat" description="ANK" evidence="3">
    <location>
        <begin position="45"/>
        <end position="77"/>
    </location>
</feature>
<dbReference type="PROSITE" id="PS50088">
    <property type="entry name" value="ANK_REPEAT"/>
    <property type="match status" value="2"/>
</dbReference>
<proteinExistence type="predicted"/>
<name>A0A7M5UL10_9CNID</name>
<evidence type="ECO:0000256" key="2">
    <source>
        <dbReference type="ARBA" id="ARBA00023043"/>
    </source>
</evidence>
<dbReference type="RefSeq" id="XP_066931556.1">
    <property type="nucleotide sequence ID" value="XM_067075455.1"/>
</dbReference>
<evidence type="ECO:0000256" key="1">
    <source>
        <dbReference type="ARBA" id="ARBA00022737"/>
    </source>
</evidence>
<dbReference type="SUPFAM" id="SSF48403">
    <property type="entry name" value="Ankyrin repeat"/>
    <property type="match status" value="1"/>
</dbReference>
<organism evidence="5 6">
    <name type="scientific">Clytia hemisphaerica</name>
    <dbReference type="NCBI Taxonomy" id="252671"/>
    <lineage>
        <taxon>Eukaryota</taxon>
        <taxon>Metazoa</taxon>
        <taxon>Cnidaria</taxon>
        <taxon>Hydrozoa</taxon>
        <taxon>Hydroidolina</taxon>
        <taxon>Leptothecata</taxon>
        <taxon>Obeliida</taxon>
        <taxon>Clytiidae</taxon>
        <taxon>Clytia</taxon>
    </lineage>
</organism>
<dbReference type="InterPro" id="IPR002110">
    <property type="entry name" value="Ankyrin_rpt"/>
</dbReference>
<evidence type="ECO:0000256" key="3">
    <source>
        <dbReference type="PROSITE-ProRule" id="PRU00023"/>
    </source>
</evidence>
<dbReference type="GeneID" id="136819240"/>
<evidence type="ECO:0008006" key="7">
    <source>
        <dbReference type="Google" id="ProtNLM"/>
    </source>
</evidence>
<accession>A0A7M5UL10</accession>
<dbReference type="SMART" id="SM00248">
    <property type="entry name" value="ANK"/>
    <property type="match status" value="2"/>
</dbReference>
<keyword evidence="6" id="KW-1185">Reference proteome</keyword>